<dbReference type="PANTHER" id="PTHR23501:SF191">
    <property type="entry name" value="VACUOLAR BASIC AMINO ACID TRANSPORTER 4"/>
    <property type="match status" value="1"/>
</dbReference>
<evidence type="ECO:0000256" key="6">
    <source>
        <dbReference type="ARBA" id="ARBA00022692"/>
    </source>
</evidence>
<dbReference type="CDD" id="cd17502">
    <property type="entry name" value="MFS_Azr1_MDR_like"/>
    <property type="match status" value="1"/>
</dbReference>
<dbReference type="InterPro" id="IPR011701">
    <property type="entry name" value="MFS"/>
</dbReference>
<dbReference type="Gene3D" id="1.20.1250.20">
    <property type="entry name" value="MFS general substrate transporter like domains"/>
    <property type="match status" value="1"/>
</dbReference>
<evidence type="ECO:0000256" key="1">
    <source>
        <dbReference type="ARBA" id="ARBA00004429"/>
    </source>
</evidence>
<dbReference type="AlphaFoldDB" id="A0A849JUT7"/>
<feature type="transmembrane region" description="Helical" evidence="10">
    <location>
        <begin position="422"/>
        <end position="446"/>
    </location>
</feature>
<evidence type="ECO:0000256" key="10">
    <source>
        <dbReference type="SAM" id="Phobius"/>
    </source>
</evidence>
<dbReference type="InterPro" id="IPR020846">
    <property type="entry name" value="MFS_dom"/>
</dbReference>
<dbReference type="Proteomes" id="UP000557204">
    <property type="component" value="Unassembled WGS sequence"/>
</dbReference>
<gene>
    <name evidence="12" type="ORF">HLI28_05885</name>
</gene>
<dbReference type="GO" id="GO:0005886">
    <property type="term" value="C:plasma membrane"/>
    <property type="evidence" value="ECO:0007669"/>
    <property type="project" value="UniProtKB-SubCell"/>
</dbReference>
<keyword evidence="7 10" id="KW-1133">Transmembrane helix</keyword>
<evidence type="ECO:0000313" key="12">
    <source>
        <dbReference type="EMBL" id="NNU27072.1"/>
    </source>
</evidence>
<feature type="transmembrane region" description="Helical" evidence="10">
    <location>
        <begin position="231"/>
        <end position="247"/>
    </location>
</feature>
<dbReference type="GO" id="GO:0022857">
    <property type="term" value="F:transmembrane transporter activity"/>
    <property type="evidence" value="ECO:0007669"/>
    <property type="project" value="InterPro"/>
</dbReference>
<feature type="transmembrane region" description="Helical" evidence="10">
    <location>
        <begin position="357"/>
        <end position="380"/>
    </location>
</feature>
<dbReference type="EMBL" id="JABFAJ010000011">
    <property type="protein sequence ID" value="NNU27072.1"/>
    <property type="molecule type" value="Genomic_DNA"/>
</dbReference>
<keyword evidence="5" id="KW-0997">Cell inner membrane</keyword>
<evidence type="ECO:0000256" key="9">
    <source>
        <dbReference type="ARBA" id="ARBA00044273"/>
    </source>
</evidence>
<feature type="transmembrane region" description="Helical" evidence="10">
    <location>
        <begin position="323"/>
        <end position="345"/>
    </location>
</feature>
<feature type="domain" description="Major facilitator superfamily (MFS) profile" evidence="11">
    <location>
        <begin position="42"/>
        <end position="493"/>
    </location>
</feature>
<feature type="transmembrane region" description="Helical" evidence="10">
    <location>
        <begin position="466"/>
        <end position="488"/>
    </location>
</feature>
<name>A0A849JUT7_9MICO</name>
<evidence type="ECO:0000256" key="7">
    <source>
        <dbReference type="ARBA" id="ARBA00022989"/>
    </source>
</evidence>
<dbReference type="Pfam" id="PF07690">
    <property type="entry name" value="MFS_1"/>
    <property type="match status" value="1"/>
</dbReference>
<keyword evidence="4" id="KW-1003">Cell membrane</keyword>
<evidence type="ECO:0000256" key="2">
    <source>
        <dbReference type="ARBA" id="ARBA00007520"/>
    </source>
</evidence>
<feature type="transmembrane region" description="Helical" evidence="10">
    <location>
        <begin position="193"/>
        <end position="211"/>
    </location>
</feature>
<reference evidence="12 13" key="1">
    <citation type="submission" date="2020-05" db="EMBL/GenBank/DDBJ databases">
        <title>Genome sequence of Isoptericola sp. JC619 isolated from Chilika lagoon, India.</title>
        <authorList>
            <person name="Kumar D."/>
            <person name="Appam K."/>
            <person name="Gandham S."/>
            <person name="Uppada J."/>
            <person name="Sasikala C."/>
            <person name="Venkata Ramana C."/>
        </authorList>
    </citation>
    <scope>NUCLEOTIDE SEQUENCE [LARGE SCALE GENOMIC DNA]</scope>
    <source>
        <strain evidence="12 13">JC619</strain>
    </source>
</reference>
<feature type="transmembrane region" description="Helical" evidence="10">
    <location>
        <begin position="295"/>
        <end position="317"/>
    </location>
</feature>
<evidence type="ECO:0000256" key="8">
    <source>
        <dbReference type="ARBA" id="ARBA00023136"/>
    </source>
</evidence>
<dbReference type="Gene3D" id="1.20.1720.10">
    <property type="entry name" value="Multidrug resistance protein D"/>
    <property type="match status" value="1"/>
</dbReference>
<keyword evidence="3" id="KW-0813">Transport</keyword>
<dbReference type="PROSITE" id="PS50850">
    <property type="entry name" value="MFS"/>
    <property type="match status" value="1"/>
</dbReference>
<dbReference type="InterPro" id="IPR005829">
    <property type="entry name" value="Sugar_transporter_CS"/>
</dbReference>
<organism evidence="12 13">
    <name type="scientific">Isoptericola sediminis</name>
    <dbReference type="NCBI Taxonomy" id="2733572"/>
    <lineage>
        <taxon>Bacteria</taxon>
        <taxon>Bacillati</taxon>
        <taxon>Actinomycetota</taxon>
        <taxon>Actinomycetes</taxon>
        <taxon>Micrococcales</taxon>
        <taxon>Promicromonosporaceae</taxon>
        <taxon>Isoptericola</taxon>
    </lineage>
</organism>
<accession>A0A849JUT7</accession>
<feature type="transmembrane region" description="Helical" evidence="10">
    <location>
        <begin position="107"/>
        <end position="130"/>
    </location>
</feature>
<proteinExistence type="inferred from homology"/>
<evidence type="ECO:0000256" key="3">
    <source>
        <dbReference type="ARBA" id="ARBA00022448"/>
    </source>
</evidence>
<protein>
    <recommendedName>
        <fullName evidence="9">MFS-type drug efflux transporter P55</fullName>
    </recommendedName>
</protein>
<comment type="similarity">
    <text evidence="2">Belongs to the major facilitator superfamily. TCR/Tet family.</text>
</comment>
<comment type="subcellular location">
    <subcellularLocation>
        <location evidence="1">Cell inner membrane</location>
        <topology evidence="1">Multi-pass membrane protein</topology>
    </subcellularLocation>
</comment>
<keyword evidence="8 10" id="KW-0472">Membrane</keyword>
<evidence type="ECO:0000313" key="13">
    <source>
        <dbReference type="Proteomes" id="UP000557204"/>
    </source>
</evidence>
<comment type="caution">
    <text evidence="12">The sequence shown here is derived from an EMBL/GenBank/DDBJ whole genome shotgun (WGS) entry which is preliminary data.</text>
</comment>
<dbReference type="PANTHER" id="PTHR23501">
    <property type="entry name" value="MAJOR FACILITATOR SUPERFAMILY"/>
    <property type="match status" value="1"/>
</dbReference>
<keyword evidence="6 10" id="KW-0812">Transmembrane</keyword>
<evidence type="ECO:0000256" key="4">
    <source>
        <dbReference type="ARBA" id="ARBA00022475"/>
    </source>
</evidence>
<dbReference type="SUPFAM" id="SSF103473">
    <property type="entry name" value="MFS general substrate transporter"/>
    <property type="match status" value="2"/>
</dbReference>
<feature type="transmembrane region" description="Helical" evidence="10">
    <location>
        <begin position="386"/>
        <end position="410"/>
    </location>
</feature>
<evidence type="ECO:0000256" key="5">
    <source>
        <dbReference type="ARBA" id="ARBA00022519"/>
    </source>
</evidence>
<dbReference type="FunFam" id="1.20.1720.10:FF:000004">
    <property type="entry name" value="EmrB/QacA family drug resistance transporter"/>
    <property type="match status" value="1"/>
</dbReference>
<evidence type="ECO:0000259" key="11">
    <source>
        <dbReference type="PROSITE" id="PS50850"/>
    </source>
</evidence>
<dbReference type="PRINTS" id="PR01036">
    <property type="entry name" value="TCRTETB"/>
</dbReference>
<keyword evidence="13" id="KW-1185">Reference proteome</keyword>
<feature type="transmembrane region" description="Helical" evidence="10">
    <location>
        <begin position="253"/>
        <end position="275"/>
    </location>
</feature>
<dbReference type="InterPro" id="IPR036259">
    <property type="entry name" value="MFS_trans_sf"/>
</dbReference>
<sequence>MAARYVPRADRPPGIPDACPGLVLDVPPTSTSVGLRSERGPVLLSLMLSTALVALDATIIATASATIADELGAFEQVPWLFSSYLLAQAVSTPLAGRLSDIVGRKRLILAGVGFFFLGSVLCGAAWSMGAMVAGRVLQGLGAGAVMPVSQTIAADIYTLEERARVQGYLASVWAISSVVGPTLGGVFTEFVSWRWIFLVNIPLCALAAWMLVRRYHESPLDGDREPIDHRGAVLLAGGSALLLLGLLEGGSSWAWVSVPSVTVLALAGALLLVFVRHVRRVAHPILDLGLLRRRVIGVATAISLVVGMVVLGLATYVPIYAQGVLGVGPLMAGFALAAMMVGWPLSASNAGRFYLRLGFRLTAIIGSTLVVAGTASSLLLGESSPLVAVMGTTFLVGTGMGLTAVPTLIAAQSSVDHTIRGAVTGINIFARSLGSAVGVAVCGAIVNARATTGPDGMPSGPDLMAAIHLVFVVVAVCGGVIALLAFFLPADRQAARDRRAAVRAVD</sequence>
<dbReference type="PROSITE" id="PS00216">
    <property type="entry name" value="SUGAR_TRANSPORT_1"/>
    <property type="match status" value="1"/>
</dbReference>